<accession>A0A5K0UB32</accession>
<comment type="caution">
    <text evidence="1">The sequence shown here is derived from an EMBL/GenBank/DDBJ whole genome shotgun (WGS) entry which is preliminary data.</text>
</comment>
<protein>
    <submittedName>
        <fullName evidence="1">Uncharacterized protein</fullName>
    </submittedName>
</protein>
<name>A0A5K0UB32_9VIRU</name>
<dbReference type="Proteomes" id="UP000594342">
    <property type="component" value="Unassembled WGS sequence"/>
</dbReference>
<proteinExistence type="predicted"/>
<organism evidence="1 2">
    <name type="scientific">Yasminevirus sp. GU-2018</name>
    <dbReference type="NCBI Taxonomy" id="2420051"/>
    <lineage>
        <taxon>Viruses</taxon>
        <taxon>Varidnaviria</taxon>
        <taxon>Bamfordvirae</taxon>
        <taxon>Nucleocytoviricota</taxon>
        <taxon>Megaviricetes</taxon>
        <taxon>Imitervirales</taxon>
        <taxon>Mimiviridae</taxon>
        <taxon>Klosneuvirinae</taxon>
        <taxon>Yasminevirus</taxon>
        <taxon>Yasminevirus saudimassiliense</taxon>
    </lineage>
</organism>
<sequence>MTISKESFKEVISYKKMSYDSEFEKMVSADRSRRAGKNGFQGCVNYNKPGKNCDFAGFYLASYSEEGLCSKCEIAEHPERYHGCASCGYATQYGLFCWSCRGGVNEWIFKLFYNKNSSSKSTSSCFAIPTENETDNWTLWQNVGNGCHVISSKMVSDDQPKPRLIHQEKTEIDREWPGFRLTDTMYFKPDPYTFREDCAKNPDIGKIDISDITWDNRALVLMRELNKLGIFPHDEVQFRVKFRVKSKELFNLSSITLF</sequence>
<evidence type="ECO:0000313" key="2">
    <source>
        <dbReference type="Proteomes" id="UP000594342"/>
    </source>
</evidence>
<gene>
    <name evidence="1" type="ORF">YASMINEVIRUS_1413</name>
</gene>
<keyword evidence="2" id="KW-1185">Reference proteome</keyword>
<dbReference type="EMBL" id="UPSH01000001">
    <property type="protein sequence ID" value="VBB18881.1"/>
    <property type="molecule type" value="Genomic_DNA"/>
</dbReference>
<evidence type="ECO:0000313" key="1">
    <source>
        <dbReference type="EMBL" id="VBB18881.1"/>
    </source>
</evidence>
<reference evidence="1 2" key="1">
    <citation type="submission" date="2018-10" db="EMBL/GenBank/DDBJ databases">
        <authorList>
            <consortium name="IHU Genomes"/>
        </authorList>
    </citation>
    <scope>NUCLEOTIDE SEQUENCE [LARGE SCALE GENOMIC DNA]</scope>
    <source>
        <strain evidence="1 2">A1</strain>
    </source>
</reference>